<keyword evidence="1" id="KW-0472">Membrane</keyword>
<gene>
    <name evidence="2" type="ORF">H5410_041982</name>
</gene>
<dbReference type="EMBL" id="JACXVP010000008">
    <property type="protein sequence ID" value="KAG5591468.1"/>
    <property type="molecule type" value="Genomic_DNA"/>
</dbReference>
<protein>
    <submittedName>
        <fullName evidence="2">Uncharacterized protein</fullName>
    </submittedName>
</protein>
<keyword evidence="1" id="KW-1133">Transmembrane helix</keyword>
<evidence type="ECO:0000313" key="3">
    <source>
        <dbReference type="Proteomes" id="UP000824120"/>
    </source>
</evidence>
<keyword evidence="1" id="KW-0812">Transmembrane</keyword>
<dbReference type="AlphaFoldDB" id="A0A9J5XW70"/>
<proteinExistence type="predicted"/>
<accession>A0A9J5XW70</accession>
<evidence type="ECO:0000256" key="1">
    <source>
        <dbReference type="SAM" id="Phobius"/>
    </source>
</evidence>
<organism evidence="2 3">
    <name type="scientific">Solanum commersonii</name>
    <name type="common">Commerson's wild potato</name>
    <name type="synonym">Commerson's nightshade</name>
    <dbReference type="NCBI Taxonomy" id="4109"/>
    <lineage>
        <taxon>Eukaryota</taxon>
        <taxon>Viridiplantae</taxon>
        <taxon>Streptophyta</taxon>
        <taxon>Embryophyta</taxon>
        <taxon>Tracheophyta</taxon>
        <taxon>Spermatophyta</taxon>
        <taxon>Magnoliopsida</taxon>
        <taxon>eudicotyledons</taxon>
        <taxon>Gunneridae</taxon>
        <taxon>Pentapetalae</taxon>
        <taxon>asterids</taxon>
        <taxon>lamiids</taxon>
        <taxon>Solanales</taxon>
        <taxon>Solanaceae</taxon>
        <taxon>Solanoideae</taxon>
        <taxon>Solaneae</taxon>
        <taxon>Solanum</taxon>
    </lineage>
</organism>
<feature type="transmembrane region" description="Helical" evidence="1">
    <location>
        <begin position="26"/>
        <end position="44"/>
    </location>
</feature>
<sequence length="75" mass="9138">MCLFSDSKFDLHSSIRLSDRLLKYDLRRVIILTLPILFLFFNRVVPSIRIILYNFYFLPSNLILKYMSMFRPVFR</sequence>
<dbReference type="Proteomes" id="UP000824120">
    <property type="component" value="Chromosome 8"/>
</dbReference>
<evidence type="ECO:0000313" key="2">
    <source>
        <dbReference type="EMBL" id="KAG5591468.1"/>
    </source>
</evidence>
<keyword evidence="3" id="KW-1185">Reference proteome</keyword>
<comment type="caution">
    <text evidence="2">The sequence shown here is derived from an EMBL/GenBank/DDBJ whole genome shotgun (WGS) entry which is preliminary data.</text>
</comment>
<reference evidence="2 3" key="1">
    <citation type="submission" date="2020-09" db="EMBL/GenBank/DDBJ databases">
        <title>De no assembly of potato wild relative species, Solanum commersonii.</title>
        <authorList>
            <person name="Cho K."/>
        </authorList>
    </citation>
    <scope>NUCLEOTIDE SEQUENCE [LARGE SCALE GENOMIC DNA]</scope>
    <source>
        <strain evidence="2">LZ3.2</strain>
        <tissue evidence="2">Leaf</tissue>
    </source>
</reference>
<name>A0A9J5XW70_SOLCO</name>